<proteinExistence type="predicted"/>
<accession>A0AB34PLF8</accession>
<sequence>MGSFSFPKNITTANGFHQEQPNIQTTATTATSGSPVVPELTIEQFSEIKLPAVGIEYNKTSSKPIYEGANGIIFKGSDASHSKVVVLKRVKQKCDQPLHDYIQQVLREFNTMKICNHKNIISIFDLATISDTKDLALILPYYPKGDLLDYLSRLRRFKIELSASLKDSIFKQILKGVNYLHGKGIVHRDLKPENFLIDSDGILKISDFGYSLNINNHPLCHEYFKSNPHELYCGTNSFKAPELFTIEHEIKSNRFDFDGYFKDDNTITCFDKSKYLDYWALGIIYFVIFLMKSPWTTANSLDSKNLAYINYCKHYPNSSLKLKEILIELNKKSPSSFTAISNNNNNNNNNGHNNNSALNLFKSLHYDSRESILGLLNPQPDKRLTPNQLLNTNWLSQVYADPKDLIKLLK</sequence>
<dbReference type="GO" id="GO:0004674">
    <property type="term" value="F:protein serine/threonine kinase activity"/>
    <property type="evidence" value="ECO:0007669"/>
    <property type="project" value="UniProtKB-KW"/>
</dbReference>
<dbReference type="Gene3D" id="3.30.200.20">
    <property type="entry name" value="Phosphorylase Kinase, domain 1"/>
    <property type="match status" value="1"/>
</dbReference>
<keyword evidence="6" id="KW-0067">ATP-binding</keyword>
<keyword evidence="5" id="KW-0418">Kinase</keyword>
<evidence type="ECO:0000256" key="2">
    <source>
        <dbReference type="ARBA" id="ARBA00022527"/>
    </source>
</evidence>
<gene>
    <name evidence="10" type="ORF">MG3_05185</name>
</gene>
<evidence type="ECO:0000256" key="7">
    <source>
        <dbReference type="ARBA" id="ARBA00047899"/>
    </source>
</evidence>
<dbReference type="GO" id="GO:0005737">
    <property type="term" value="C:cytoplasm"/>
    <property type="evidence" value="ECO:0007669"/>
    <property type="project" value="TreeGrafter"/>
</dbReference>
<evidence type="ECO:0000259" key="9">
    <source>
        <dbReference type="PROSITE" id="PS50011"/>
    </source>
</evidence>
<comment type="caution">
    <text evidence="10">The sequence shown here is derived from an EMBL/GenBank/DDBJ whole genome shotgun (WGS) entry which is preliminary data.</text>
</comment>
<organism evidence="10 11">
    <name type="scientific">Candida albicans P78048</name>
    <dbReference type="NCBI Taxonomy" id="1094989"/>
    <lineage>
        <taxon>Eukaryota</taxon>
        <taxon>Fungi</taxon>
        <taxon>Dikarya</taxon>
        <taxon>Ascomycota</taxon>
        <taxon>Saccharomycotina</taxon>
        <taxon>Pichiomycetes</taxon>
        <taxon>Debaryomycetaceae</taxon>
        <taxon>Candida/Lodderomyces clade</taxon>
        <taxon>Candida</taxon>
    </lineage>
</organism>
<dbReference type="PANTHER" id="PTHR24343:SF563">
    <property type="entry name" value="SERINE_THREONINE-PROTEIN KINASE KSP1"/>
    <property type="match status" value="1"/>
</dbReference>
<dbReference type="Gene3D" id="1.10.510.10">
    <property type="entry name" value="Transferase(Phosphotransferase) domain 1"/>
    <property type="match status" value="1"/>
</dbReference>
<evidence type="ECO:0000256" key="3">
    <source>
        <dbReference type="ARBA" id="ARBA00022679"/>
    </source>
</evidence>
<dbReference type="SUPFAM" id="SSF56112">
    <property type="entry name" value="Protein kinase-like (PK-like)"/>
    <property type="match status" value="1"/>
</dbReference>
<reference evidence="10 11" key="1">
    <citation type="submission" date="2013-12" db="EMBL/GenBank/DDBJ databases">
        <title>The Genome Sequence of Candida albicans P78048.</title>
        <authorList>
            <consortium name="The Broad Institute Genome Sequencing Platform"/>
            <consortium name="The Broad Institute Genome Sequencing Center for Infectious Disease"/>
            <person name="Cuomo C."/>
            <person name="Bennett R."/>
            <person name="Hirakawa M."/>
            <person name="Noverr M."/>
            <person name="Mitchell A."/>
            <person name="Young S.K."/>
            <person name="Zeng Q."/>
            <person name="Gargeya S."/>
            <person name="Fitzgerald M."/>
            <person name="Abouelleil A."/>
            <person name="Alvarado L."/>
            <person name="Berlin A.M."/>
            <person name="Chapman S.B."/>
            <person name="Dewar J."/>
            <person name="Goldberg J."/>
            <person name="Griggs A."/>
            <person name="Gujja S."/>
            <person name="Hansen M."/>
            <person name="Howarth C."/>
            <person name="Imamovic A."/>
            <person name="Larimer J."/>
            <person name="McCowan C."/>
            <person name="Murphy C."/>
            <person name="Pearson M."/>
            <person name="Priest M."/>
            <person name="Roberts A."/>
            <person name="Saif S."/>
            <person name="Shea T."/>
            <person name="Sykes S."/>
            <person name="Wortman J."/>
            <person name="Nusbaum C."/>
            <person name="Birren B."/>
        </authorList>
    </citation>
    <scope>NUCLEOTIDE SEQUENCE [LARGE SCALE GENOMIC DNA]</scope>
    <source>
        <strain evidence="10 11">P78048</strain>
    </source>
</reference>
<keyword evidence="4" id="KW-0547">Nucleotide-binding</keyword>
<dbReference type="Proteomes" id="UP000030161">
    <property type="component" value="Unassembled WGS sequence"/>
</dbReference>
<dbReference type="EMBL" id="AJIX01000040">
    <property type="protein sequence ID" value="KGR05190.1"/>
    <property type="molecule type" value="Genomic_DNA"/>
</dbReference>
<dbReference type="SMART" id="SM00220">
    <property type="entry name" value="S_TKc"/>
    <property type="match status" value="1"/>
</dbReference>
<dbReference type="GO" id="GO:0005634">
    <property type="term" value="C:nucleus"/>
    <property type="evidence" value="ECO:0007669"/>
    <property type="project" value="TreeGrafter"/>
</dbReference>
<feature type="domain" description="Protein kinase" evidence="9">
    <location>
        <begin position="59"/>
        <end position="395"/>
    </location>
</feature>
<evidence type="ECO:0000256" key="4">
    <source>
        <dbReference type="ARBA" id="ARBA00022741"/>
    </source>
</evidence>
<evidence type="ECO:0000256" key="1">
    <source>
        <dbReference type="ARBA" id="ARBA00012513"/>
    </source>
</evidence>
<evidence type="ECO:0000313" key="10">
    <source>
        <dbReference type="EMBL" id="KGR05190.1"/>
    </source>
</evidence>
<dbReference type="FunFam" id="1.10.510.10:FF:001991">
    <property type="entry name" value="Uncharacterized protein CaJ7.0258"/>
    <property type="match status" value="1"/>
</dbReference>
<protein>
    <recommendedName>
        <fullName evidence="1">non-specific serine/threonine protein kinase</fullName>
        <ecNumber evidence="1">2.7.11.1</ecNumber>
    </recommendedName>
</protein>
<dbReference type="PROSITE" id="PS50011">
    <property type="entry name" value="PROTEIN_KINASE_DOM"/>
    <property type="match status" value="1"/>
</dbReference>
<keyword evidence="3" id="KW-0808">Transferase</keyword>
<dbReference type="InterPro" id="IPR000719">
    <property type="entry name" value="Prot_kinase_dom"/>
</dbReference>
<name>A0AB34PLF8_CANAX</name>
<evidence type="ECO:0000256" key="8">
    <source>
        <dbReference type="ARBA" id="ARBA00048679"/>
    </source>
</evidence>
<evidence type="ECO:0000256" key="6">
    <source>
        <dbReference type="ARBA" id="ARBA00022840"/>
    </source>
</evidence>
<dbReference type="InterPro" id="IPR011009">
    <property type="entry name" value="Kinase-like_dom_sf"/>
</dbReference>
<comment type="catalytic activity">
    <reaction evidence="7">
        <text>L-threonyl-[protein] + ATP = O-phospho-L-threonyl-[protein] + ADP + H(+)</text>
        <dbReference type="Rhea" id="RHEA:46608"/>
        <dbReference type="Rhea" id="RHEA-COMP:11060"/>
        <dbReference type="Rhea" id="RHEA-COMP:11605"/>
        <dbReference type="ChEBI" id="CHEBI:15378"/>
        <dbReference type="ChEBI" id="CHEBI:30013"/>
        <dbReference type="ChEBI" id="CHEBI:30616"/>
        <dbReference type="ChEBI" id="CHEBI:61977"/>
        <dbReference type="ChEBI" id="CHEBI:456216"/>
        <dbReference type="EC" id="2.7.11.1"/>
    </reaction>
</comment>
<dbReference type="Pfam" id="PF00069">
    <property type="entry name" value="Pkinase"/>
    <property type="match status" value="1"/>
</dbReference>
<evidence type="ECO:0000256" key="5">
    <source>
        <dbReference type="ARBA" id="ARBA00022777"/>
    </source>
</evidence>
<dbReference type="InterPro" id="IPR008271">
    <property type="entry name" value="Ser/Thr_kinase_AS"/>
</dbReference>
<keyword evidence="2" id="KW-0723">Serine/threonine-protein kinase</keyword>
<dbReference type="PROSITE" id="PS00108">
    <property type="entry name" value="PROTEIN_KINASE_ST"/>
    <property type="match status" value="1"/>
</dbReference>
<dbReference type="EC" id="2.7.11.1" evidence="1"/>
<dbReference type="AlphaFoldDB" id="A0AB34PLF8"/>
<dbReference type="PANTHER" id="PTHR24343">
    <property type="entry name" value="SERINE/THREONINE KINASE"/>
    <property type="match status" value="1"/>
</dbReference>
<comment type="catalytic activity">
    <reaction evidence="8">
        <text>L-seryl-[protein] + ATP = O-phospho-L-seryl-[protein] + ADP + H(+)</text>
        <dbReference type="Rhea" id="RHEA:17989"/>
        <dbReference type="Rhea" id="RHEA-COMP:9863"/>
        <dbReference type="Rhea" id="RHEA-COMP:11604"/>
        <dbReference type="ChEBI" id="CHEBI:15378"/>
        <dbReference type="ChEBI" id="CHEBI:29999"/>
        <dbReference type="ChEBI" id="CHEBI:30616"/>
        <dbReference type="ChEBI" id="CHEBI:83421"/>
        <dbReference type="ChEBI" id="CHEBI:456216"/>
        <dbReference type="EC" id="2.7.11.1"/>
    </reaction>
</comment>
<evidence type="ECO:0000313" key="11">
    <source>
        <dbReference type="Proteomes" id="UP000030161"/>
    </source>
</evidence>
<dbReference type="GO" id="GO:0005524">
    <property type="term" value="F:ATP binding"/>
    <property type="evidence" value="ECO:0007669"/>
    <property type="project" value="UniProtKB-KW"/>
</dbReference>